<dbReference type="AlphaFoldDB" id="A0A383BJJ3"/>
<dbReference type="InterPro" id="IPR018959">
    <property type="entry name" value="DUF1989"/>
</dbReference>
<accession>A0A383BJJ3</accession>
<feature type="non-terminal residue" evidence="2">
    <location>
        <position position="46"/>
    </location>
</feature>
<organism evidence="2">
    <name type="scientific">marine metagenome</name>
    <dbReference type="NCBI Taxonomy" id="408172"/>
    <lineage>
        <taxon>unclassified sequences</taxon>
        <taxon>metagenomes</taxon>
        <taxon>ecological metagenomes</taxon>
    </lineage>
</organism>
<evidence type="ECO:0000259" key="1">
    <source>
        <dbReference type="Pfam" id="PF09347"/>
    </source>
</evidence>
<evidence type="ECO:0000313" key="2">
    <source>
        <dbReference type="EMBL" id="SVE19598.1"/>
    </source>
</evidence>
<sequence>VNDTLIEGARAGRIEVDEGQFLHIVNIDGKQVCDFFAFNRVNISET</sequence>
<feature type="non-terminal residue" evidence="2">
    <location>
        <position position="1"/>
    </location>
</feature>
<dbReference type="EMBL" id="UINC01200630">
    <property type="protein sequence ID" value="SVE19598.1"/>
    <property type="molecule type" value="Genomic_DNA"/>
</dbReference>
<proteinExistence type="predicted"/>
<dbReference type="Pfam" id="PF09347">
    <property type="entry name" value="DUF1989"/>
    <property type="match status" value="1"/>
</dbReference>
<protein>
    <recommendedName>
        <fullName evidence="1">DUF1989 domain-containing protein</fullName>
    </recommendedName>
</protein>
<gene>
    <name evidence="2" type="ORF">METZ01_LOCUS472452</name>
</gene>
<feature type="domain" description="DUF1989" evidence="1">
    <location>
        <begin position="6"/>
        <end position="45"/>
    </location>
</feature>
<name>A0A383BJJ3_9ZZZZ</name>
<reference evidence="2" key="1">
    <citation type="submission" date="2018-05" db="EMBL/GenBank/DDBJ databases">
        <authorList>
            <person name="Lanie J.A."/>
            <person name="Ng W.-L."/>
            <person name="Kazmierczak K.M."/>
            <person name="Andrzejewski T.M."/>
            <person name="Davidsen T.M."/>
            <person name="Wayne K.J."/>
            <person name="Tettelin H."/>
            <person name="Glass J.I."/>
            <person name="Rusch D."/>
            <person name="Podicherti R."/>
            <person name="Tsui H.-C.T."/>
            <person name="Winkler M.E."/>
        </authorList>
    </citation>
    <scope>NUCLEOTIDE SEQUENCE</scope>
</reference>